<dbReference type="Proteomes" id="UP000599074">
    <property type="component" value="Unassembled WGS sequence"/>
</dbReference>
<protein>
    <recommendedName>
        <fullName evidence="1">M23ase beta-sheet core domain-containing protein</fullName>
    </recommendedName>
</protein>
<comment type="caution">
    <text evidence="2">The sequence shown here is derived from an EMBL/GenBank/DDBJ whole genome shotgun (WGS) entry which is preliminary data.</text>
</comment>
<feature type="domain" description="M23ase beta-sheet core" evidence="1">
    <location>
        <begin position="159"/>
        <end position="261"/>
    </location>
</feature>
<dbReference type="InterPro" id="IPR050570">
    <property type="entry name" value="Cell_wall_metabolism_enzyme"/>
</dbReference>
<evidence type="ECO:0000259" key="1">
    <source>
        <dbReference type="Pfam" id="PF01551"/>
    </source>
</evidence>
<dbReference type="Gene3D" id="2.70.70.10">
    <property type="entry name" value="Glucose Permease (Domain IIA)"/>
    <property type="match status" value="1"/>
</dbReference>
<accession>A0A8J3TGZ2</accession>
<dbReference type="PANTHER" id="PTHR21666:SF270">
    <property type="entry name" value="MUREIN HYDROLASE ACTIVATOR ENVC"/>
    <property type="match status" value="1"/>
</dbReference>
<dbReference type="InterPro" id="IPR016047">
    <property type="entry name" value="M23ase_b-sheet_dom"/>
</dbReference>
<dbReference type="SUPFAM" id="SSF51261">
    <property type="entry name" value="Duplicated hybrid motif"/>
    <property type="match status" value="1"/>
</dbReference>
<dbReference type="EMBL" id="BOON01000039">
    <property type="protein sequence ID" value="GII24539.1"/>
    <property type="molecule type" value="Genomic_DNA"/>
</dbReference>
<evidence type="ECO:0000313" key="3">
    <source>
        <dbReference type="Proteomes" id="UP000599074"/>
    </source>
</evidence>
<gene>
    <name evidence="2" type="ORF">Pme01_41360</name>
</gene>
<dbReference type="CDD" id="cd12797">
    <property type="entry name" value="M23_peptidase"/>
    <property type="match status" value="1"/>
</dbReference>
<keyword evidence="3" id="KW-1185">Reference proteome</keyword>
<dbReference type="GO" id="GO:0004222">
    <property type="term" value="F:metalloendopeptidase activity"/>
    <property type="evidence" value="ECO:0007669"/>
    <property type="project" value="TreeGrafter"/>
</dbReference>
<dbReference type="InterPro" id="IPR011055">
    <property type="entry name" value="Dup_hybrid_motif"/>
</dbReference>
<dbReference type="AlphaFoldDB" id="A0A8J3TGZ2"/>
<dbReference type="Pfam" id="PF01551">
    <property type="entry name" value="Peptidase_M23"/>
    <property type="match status" value="1"/>
</dbReference>
<proteinExistence type="predicted"/>
<name>A0A8J3TGZ2_9ACTN</name>
<evidence type="ECO:0000313" key="2">
    <source>
        <dbReference type="EMBL" id="GII24539.1"/>
    </source>
</evidence>
<sequence>MVNRPRAVLGEEVMARPLTRVLCAVVIAAGAAAAAAVGGNATAAAATTTIGTVFSGGVPLNVRVAPSTSARVATQLRTGNRVILTCQTTGPWINGDVRSTNVWDRTGNGNYVSNAYIRRPWLPSCPAATVPQPNPSNSGWVIPVPGSPVQLFRPVSNPTHDGVDIMQPRNTPIVAASAGRVVTVECNTSGSTCDVDGSPSVRGCGWYMEIQHANQVITRYCHLVRKPLVSEGQQVAMGQTIGYVGTSGNSSGPHLHFEVHVGPGYATRANAVDPVGFMQKAGAPLGVLAATRR</sequence>
<dbReference type="PANTHER" id="PTHR21666">
    <property type="entry name" value="PEPTIDASE-RELATED"/>
    <property type="match status" value="1"/>
</dbReference>
<organism evidence="2 3">
    <name type="scientific">Planosporangium mesophilum</name>
    <dbReference type="NCBI Taxonomy" id="689768"/>
    <lineage>
        <taxon>Bacteria</taxon>
        <taxon>Bacillati</taxon>
        <taxon>Actinomycetota</taxon>
        <taxon>Actinomycetes</taxon>
        <taxon>Micromonosporales</taxon>
        <taxon>Micromonosporaceae</taxon>
        <taxon>Planosporangium</taxon>
    </lineage>
</organism>
<reference evidence="2" key="1">
    <citation type="submission" date="2021-01" db="EMBL/GenBank/DDBJ databases">
        <title>Whole genome shotgun sequence of Planosporangium mesophilum NBRC 109066.</title>
        <authorList>
            <person name="Komaki H."/>
            <person name="Tamura T."/>
        </authorList>
    </citation>
    <scope>NUCLEOTIDE SEQUENCE</scope>
    <source>
        <strain evidence="2">NBRC 109066</strain>
    </source>
</reference>